<proteinExistence type="predicted"/>
<evidence type="ECO:0008006" key="4">
    <source>
        <dbReference type="Google" id="ProtNLM"/>
    </source>
</evidence>
<keyword evidence="3" id="KW-1185">Reference proteome</keyword>
<evidence type="ECO:0000256" key="1">
    <source>
        <dbReference type="SAM" id="MobiDB-lite"/>
    </source>
</evidence>
<dbReference type="Proteomes" id="UP001500804">
    <property type="component" value="Unassembled WGS sequence"/>
</dbReference>
<name>A0ABP9NFH5_9PSEU</name>
<sequence>MPGRSRPATHLLLTVRVYTAVDPDPAAWGGWLGCVPRNAEAVHGLEIDVTGPSSRSNTHEVHAVPVDNFPAGFPEGLRFRVGRWKAVPGTARISADTGGARSIRQHRPCAHPPESAAGHGPGRPTASSTPLPTPP</sequence>
<gene>
    <name evidence="2" type="ORF">GCM10023320_19280</name>
</gene>
<protein>
    <recommendedName>
        <fullName evidence="4">Polyketide cyclase/dehydrase/lipid transport protein</fullName>
    </recommendedName>
</protein>
<feature type="region of interest" description="Disordered" evidence="1">
    <location>
        <begin position="89"/>
        <end position="135"/>
    </location>
</feature>
<reference evidence="3" key="1">
    <citation type="journal article" date="2019" name="Int. J. Syst. Evol. Microbiol.">
        <title>The Global Catalogue of Microorganisms (GCM) 10K type strain sequencing project: providing services to taxonomists for standard genome sequencing and annotation.</title>
        <authorList>
            <consortium name="The Broad Institute Genomics Platform"/>
            <consortium name="The Broad Institute Genome Sequencing Center for Infectious Disease"/>
            <person name="Wu L."/>
            <person name="Ma J."/>
        </authorList>
    </citation>
    <scope>NUCLEOTIDE SEQUENCE [LARGE SCALE GENOMIC DNA]</scope>
    <source>
        <strain evidence="3">JCM 18302</strain>
    </source>
</reference>
<accession>A0ABP9NFH5</accession>
<evidence type="ECO:0000313" key="3">
    <source>
        <dbReference type="Proteomes" id="UP001500804"/>
    </source>
</evidence>
<organism evidence="2 3">
    <name type="scientific">Pseudonocardia adelaidensis</name>
    <dbReference type="NCBI Taxonomy" id="648754"/>
    <lineage>
        <taxon>Bacteria</taxon>
        <taxon>Bacillati</taxon>
        <taxon>Actinomycetota</taxon>
        <taxon>Actinomycetes</taxon>
        <taxon>Pseudonocardiales</taxon>
        <taxon>Pseudonocardiaceae</taxon>
        <taxon>Pseudonocardia</taxon>
    </lineage>
</organism>
<feature type="compositionally biased region" description="Low complexity" evidence="1">
    <location>
        <begin position="124"/>
        <end position="135"/>
    </location>
</feature>
<evidence type="ECO:0000313" key="2">
    <source>
        <dbReference type="EMBL" id="GAA5117236.1"/>
    </source>
</evidence>
<comment type="caution">
    <text evidence="2">The sequence shown here is derived from an EMBL/GenBank/DDBJ whole genome shotgun (WGS) entry which is preliminary data.</text>
</comment>
<dbReference type="EMBL" id="BAABJO010000006">
    <property type="protein sequence ID" value="GAA5117236.1"/>
    <property type="molecule type" value="Genomic_DNA"/>
</dbReference>